<keyword evidence="9" id="KW-0804">Transcription</keyword>
<evidence type="ECO:0000256" key="3">
    <source>
        <dbReference type="ARBA" id="ARBA00022723"/>
    </source>
</evidence>
<evidence type="ECO:0000256" key="5">
    <source>
        <dbReference type="ARBA" id="ARBA00022771"/>
    </source>
</evidence>
<keyword evidence="6" id="KW-0862">Zinc</keyword>
<keyword evidence="4" id="KW-0677">Repeat</keyword>
<feature type="domain" description="C2H2-type" evidence="13">
    <location>
        <begin position="590"/>
        <end position="617"/>
    </location>
</feature>
<dbReference type="Gene3D" id="3.30.160.60">
    <property type="entry name" value="Classic Zinc Finger"/>
    <property type="match status" value="5"/>
</dbReference>
<name>A0AAV4JCB7_9GAST</name>
<evidence type="ECO:0000256" key="4">
    <source>
        <dbReference type="ARBA" id="ARBA00022737"/>
    </source>
</evidence>
<keyword evidence="7" id="KW-0805">Transcription regulation</keyword>
<dbReference type="SUPFAM" id="SSF57667">
    <property type="entry name" value="beta-beta-alpha zinc fingers"/>
    <property type="match status" value="6"/>
</dbReference>
<feature type="domain" description="C2H2-type" evidence="13">
    <location>
        <begin position="417"/>
        <end position="445"/>
    </location>
</feature>
<keyword evidence="10" id="KW-0539">Nucleus</keyword>
<feature type="domain" description="C2H2-type" evidence="13">
    <location>
        <begin position="218"/>
        <end position="245"/>
    </location>
</feature>
<dbReference type="GO" id="GO:0003677">
    <property type="term" value="F:DNA binding"/>
    <property type="evidence" value="ECO:0007669"/>
    <property type="project" value="UniProtKB-KW"/>
</dbReference>
<dbReference type="FunFam" id="3.30.160.60:FF:000075">
    <property type="entry name" value="Putative zinc finger protein 536"/>
    <property type="match status" value="1"/>
</dbReference>
<reference evidence="14 15" key="1">
    <citation type="journal article" date="2021" name="Elife">
        <title>Chloroplast acquisition without the gene transfer in kleptoplastic sea slugs, Plakobranchus ocellatus.</title>
        <authorList>
            <person name="Maeda T."/>
            <person name="Takahashi S."/>
            <person name="Yoshida T."/>
            <person name="Shimamura S."/>
            <person name="Takaki Y."/>
            <person name="Nagai Y."/>
            <person name="Toyoda A."/>
            <person name="Suzuki Y."/>
            <person name="Arimoto A."/>
            <person name="Ishii H."/>
            <person name="Satoh N."/>
            <person name="Nishiyama T."/>
            <person name="Hasebe M."/>
            <person name="Maruyama T."/>
            <person name="Minagawa J."/>
            <person name="Obokata J."/>
            <person name="Shigenobu S."/>
        </authorList>
    </citation>
    <scope>NUCLEOTIDE SEQUENCE [LARGE SCALE GENOMIC DNA]</scope>
</reference>
<gene>
    <name evidence="14" type="ORF">ElyMa_001571300</name>
</gene>
<comment type="similarity">
    <text evidence="2">Belongs to the krueppel C2H2-type zinc-finger protein family.</text>
</comment>
<evidence type="ECO:0000313" key="15">
    <source>
        <dbReference type="Proteomes" id="UP000762676"/>
    </source>
</evidence>
<dbReference type="PROSITE" id="PS50157">
    <property type="entry name" value="ZINC_FINGER_C2H2_2"/>
    <property type="match status" value="9"/>
</dbReference>
<dbReference type="EMBL" id="BMAT01003105">
    <property type="protein sequence ID" value="GFS20448.1"/>
    <property type="molecule type" value="Genomic_DNA"/>
</dbReference>
<feature type="compositionally biased region" description="Low complexity" evidence="12">
    <location>
        <begin position="993"/>
        <end position="1004"/>
    </location>
</feature>
<dbReference type="Proteomes" id="UP000762676">
    <property type="component" value="Unassembled WGS sequence"/>
</dbReference>
<evidence type="ECO:0000256" key="1">
    <source>
        <dbReference type="ARBA" id="ARBA00004123"/>
    </source>
</evidence>
<dbReference type="PANTHER" id="PTHR24379">
    <property type="entry name" value="KRAB AND ZINC FINGER DOMAIN-CONTAINING"/>
    <property type="match status" value="1"/>
</dbReference>
<sequence>MAPGHISTKFHDFKCEFCEYADCSKSKVLAHLLVKHHCSITYSCNLCDFFCELREIFSLHLLFHHKSSGDADDNCEHGSWNDDQGRKISSYQDAFLPSKFLKVKAGTKNNIVDKHEKPDKELTKRGRRKSSASKTKKKAKAFLLKQSKSRKVQKSKGRNLYKCSSCKANFDSQQSLAHHYRMFHPTPYVLPSGEKHGCSYDTKDAPVCGDKKFSDSKYVCEDCNEKFTSMSSLKSHLKTHLTSRTPKRKAVAAMNSTSTVMSPKLKKVSKSKEKATFKDSLSTKKIKVSLSLWKSKEIYRNKIQHLDATSTPQCKVKNKKSNILGHAKENIKTEDNGHIEIEGIEKTQISLGNEEPQDNKEEAKELHYTQSEMMFLEVSKGIDRKASEFPCPHCPYIGKVFRNFKEHVMGHSEQRPFVCSICCRSFVCKSKLVRHQRQVHNEARPFLCSECPYTAKTRSCLETHRLVMHPLEEHLRFSCPHCPARFARASMLKTHVLRHNTGPDKLFSCPQCSFSTNYRRQFELHTTLHTGKHCLCSICGRAYSGQAQLKVHMKVEHSDQSFKCSLCNFVTKRPEGLTKHMKSHSTERPYPCPHCDYRGKRKAHLTRHIARHLNDSSLVGNSKAEKFNCPTCNKMFKTKDKFTQHLKTHASSCTNMSENVQSSHSNSINFSTSSIGSSVANASTNFIRADYTSLSKPEATGSITLHDEHGLPCSTNSTAQAVEHFSSRAMPAVTVGPTHHSQDPRQIQNFQPSIPQGEVTLPKASPLITTVHSSAQPFKMGHSYKAELVISSVSTASPSHTRQRLTASSALLPMNIQHLGLSTPQQRNQYSVITSSVTRSPLSSKCSNELATAFSLSQGIHPHSVIASDIIPPHCGIVTHTAAPRLGGHHDSLVTHLSTPTIHQQPNTQGQGIVNPVLRPPTGHQDPYVKSPACSLPIGFSHSVAPQEQRSQQQDLIASGGLVTRPLCNHHSSLATTMPSNLSMSSPDIPVHQLLSLPPNQSPP</sequence>
<protein>
    <submittedName>
        <fullName evidence="14">Zinc finger protein 425</fullName>
    </submittedName>
</protein>
<evidence type="ECO:0000256" key="12">
    <source>
        <dbReference type="SAM" id="MobiDB-lite"/>
    </source>
</evidence>
<evidence type="ECO:0000256" key="10">
    <source>
        <dbReference type="ARBA" id="ARBA00023242"/>
    </source>
</evidence>
<dbReference type="PROSITE" id="PS00028">
    <property type="entry name" value="ZINC_FINGER_C2H2_1"/>
    <property type="match status" value="6"/>
</dbReference>
<feature type="region of interest" description="Disordered" evidence="12">
    <location>
        <begin position="978"/>
        <end position="1004"/>
    </location>
</feature>
<feature type="domain" description="C2H2-type" evidence="13">
    <location>
        <begin position="477"/>
        <end position="499"/>
    </location>
</feature>
<keyword evidence="3" id="KW-0479">Metal-binding</keyword>
<evidence type="ECO:0000256" key="11">
    <source>
        <dbReference type="PROSITE-ProRule" id="PRU00042"/>
    </source>
</evidence>
<dbReference type="GO" id="GO:0008270">
    <property type="term" value="F:zinc ion binding"/>
    <property type="evidence" value="ECO:0007669"/>
    <property type="project" value="UniProtKB-KW"/>
</dbReference>
<feature type="compositionally biased region" description="Basic and acidic residues" evidence="12">
    <location>
        <begin position="111"/>
        <end position="124"/>
    </location>
</feature>
<evidence type="ECO:0000256" key="7">
    <source>
        <dbReference type="ARBA" id="ARBA00023015"/>
    </source>
</evidence>
<organism evidence="14 15">
    <name type="scientific">Elysia marginata</name>
    <dbReference type="NCBI Taxonomy" id="1093978"/>
    <lineage>
        <taxon>Eukaryota</taxon>
        <taxon>Metazoa</taxon>
        <taxon>Spiralia</taxon>
        <taxon>Lophotrochozoa</taxon>
        <taxon>Mollusca</taxon>
        <taxon>Gastropoda</taxon>
        <taxon>Heterobranchia</taxon>
        <taxon>Euthyneura</taxon>
        <taxon>Panpulmonata</taxon>
        <taxon>Sacoglossa</taxon>
        <taxon>Placobranchoidea</taxon>
        <taxon>Plakobranchidae</taxon>
        <taxon>Elysia</taxon>
    </lineage>
</organism>
<evidence type="ECO:0000313" key="14">
    <source>
        <dbReference type="EMBL" id="GFS20448.1"/>
    </source>
</evidence>
<keyword evidence="8" id="KW-0238">DNA-binding</keyword>
<comment type="caution">
    <text evidence="14">The sequence shown here is derived from an EMBL/GenBank/DDBJ whole genome shotgun (WGS) entry which is preliminary data.</text>
</comment>
<feature type="domain" description="C2H2-type" evidence="13">
    <location>
        <begin position="507"/>
        <end position="534"/>
    </location>
</feature>
<comment type="subcellular location">
    <subcellularLocation>
        <location evidence="1">Nucleus</location>
    </subcellularLocation>
</comment>
<feature type="domain" description="C2H2-type" evidence="13">
    <location>
        <begin position="534"/>
        <end position="562"/>
    </location>
</feature>
<evidence type="ECO:0000256" key="8">
    <source>
        <dbReference type="ARBA" id="ARBA00023125"/>
    </source>
</evidence>
<dbReference type="AlphaFoldDB" id="A0AAV4JCB7"/>
<accession>A0AAV4JCB7</accession>
<feature type="domain" description="C2H2-type" evidence="13">
    <location>
        <begin position="562"/>
        <end position="589"/>
    </location>
</feature>
<keyword evidence="15" id="KW-1185">Reference proteome</keyword>
<dbReference type="Pfam" id="PF00096">
    <property type="entry name" value="zf-C2H2"/>
    <property type="match status" value="6"/>
</dbReference>
<evidence type="ECO:0000259" key="13">
    <source>
        <dbReference type="PROSITE" id="PS50157"/>
    </source>
</evidence>
<dbReference type="SMART" id="SM00355">
    <property type="entry name" value="ZnF_C2H2"/>
    <property type="match status" value="13"/>
</dbReference>
<evidence type="ECO:0000256" key="6">
    <source>
        <dbReference type="ARBA" id="ARBA00022833"/>
    </source>
</evidence>
<dbReference type="GO" id="GO:0005634">
    <property type="term" value="C:nucleus"/>
    <property type="evidence" value="ECO:0007669"/>
    <property type="project" value="UniProtKB-SubCell"/>
</dbReference>
<feature type="domain" description="C2H2-type" evidence="13">
    <location>
        <begin position="161"/>
        <end position="184"/>
    </location>
</feature>
<evidence type="ECO:0000256" key="9">
    <source>
        <dbReference type="ARBA" id="ARBA00023163"/>
    </source>
</evidence>
<dbReference type="InterPro" id="IPR036236">
    <property type="entry name" value="Znf_C2H2_sf"/>
</dbReference>
<dbReference type="PANTHER" id="PTHR24379:SF121">
    <property type="entry name" value="C2H2-TYPE DOMAIN-CONTAINING PROTEIN"/>
    <property type="match status" value="1"/>
</dbReference>
<feature type="region of interest" description="Disordered" evidence="12">
    <location>
        <begin position="111"/>
        <end position="139"/>
    </location>
</feature>
<feature type="compositionally biased region" description="Basic residues" evidence="12">
    <location>
        <begin position="125"/>
        <end position="139"/>
    </location>
</feature>
<evidence type="ECO:0000256" key="2">
    <source>
        <dbReference type="ARBA" id="ARBA00006991"/>
    </source>
</evidence>
<dbReference type="InterPro" id="IPR013087">
    <property type="entry name" value="Znf_C2H2_type"/>
</dbReference>
<keyword evidence="5 11" id="KW-0863">Zinc-finger</keyword>
<feature type="domain" description="C2H2-type" evidence="13">
    <location>
        <begin position="627"/>
        <end position="654"/>
    </location>
</feature>
<proteinExistence type="inferred from homology"/>